<name>A0A804Q2L7_MAIZE</name>
<evidence type="ECO:0000256" key="4">
    <source>
        <dbReference type="ARBA" id="ARBA00023253"/>
    </source>
</evidence>
<evidence type="ECO:0000256" key="1">
    <source>
        <dbReference type="ARBA" id="ARBA00007737"/>
    </source>
</evidence>
<dbReference type="EnsemblPlants" id="Zm00001eb289660_T004">
    <property type="protein sequence ID" value="Zm00001eb289660_P004"/>
    <property type="gene ID" value="Zm00001eb289660"/>
</dbReference>
<keyword evidence="3" id="KW-0808">Transferase</keyword>
<evidence type="ECO:0000256" key="3">
    <source>
        <dbReference type="ARBA" id="ARBA00022679"/>
    </source>
</evidence>
<keyword evidence="4" id="KW-0294">Fucose metabolism</keyword>
<feature type="transmembrane region" description="Helical" evidence="8">
    <location>
        <begin position="87"/>
        <end position="105"/>
    </location>
</feature>
<sequence length="432" mass="47826">MQGHAYSRLGSFGAAAFPPPPPSSPGPAGAGAGGGSWTPAKAGSARGIPGIAASAATAARVGVAHRGGGVARRVARAVLATLLRRQAVFLFAPLLYVAAMLLYMGSLPLDAVPRIIARQPLGSVYRSPQLYRRLRADMDADNSTGALATVWRHTYIGGTWRPCINNMTNGLPESNGYIYVEANGGLNQQRTSICNAVAIAGFLNATLIIPNFHFHSIWRDPSKFSDIYDKDHFVQRLQNDVRVVDKIPDFIMEQFGHNLSNVFNFKIKAWARIRYYNDVVLPKLVEERFIRISPFANRLSFDAPFAVQRLRCLANFEALKFSKPIVSLSETLISRMRERSVESDGKYISVHLRFEEDMIAFSCCVYDGGDEEKKEMDAAREIGWRGKFTKRGRVIRPGIIRMNGKCPLTPLEVCQDLKAEGWVNASWNGFQQ</sequence>
<evidence type="ECO:0000256" key="5">
    <source>
        <dbReference type="ARBA" id="ARBA00023277"/>
    </source>
</evidence>
<keyword evidence="8" id="KW-0472">Membrane</keyword>
<dbReference type="PANTHER" id="PTHR31288">
    <property type="entry name" value="O-FUCOSYLTRANSFERASE FAMILY PROTEIN"/>
    <property type="match status" value="1"/>
</dbReference>
<keyword evidence="8" id="KW-0812">Transmembrane</keyword>
<evidence type="ECO:0000256" key="2">
    <source>
        <dbReference type="ARBA" id="ARBA00022676"/>
    </source>
</evidence>
<dbReference type="Pfam" id="PF10250">
    <property type="entry name" value="O-FucT"/>
    <property type="match status" value="1"/>
</dbReference>
<dbReference type="PANTHER" id="PTHR31288:SF25">
    <property type="entry name" value="O-FUCOSYLTRANSFERASE FAMILY PROTEIN"/>
    <property type="match status" value="1"/>
</dbReference>
<dbReference type="Proteomes" id="UP000007305">
    <property type="component" value="Chromosome 6"/>
</dbReference>
<reference evidence="9" key="2">
    <citation type="submission" date="2019-07" db="EMBL/GenBank/DDBJ databases">
        <authorList>
            <person name="Seetharam A."/>
            <person name="Woodhouse M."/>
            <person name="Cannon E."/>
        </authorList>
    </citation>
    <scope>NUCLEOTIDE SEQUENCE [LARGE SCALE GENOMIC DNA]</scope>
    <source>
        <strain evidence="9">cv. B73</strain>
    </source>
</reference>
<gene>
    <name evidence="9" type="primary">LOC103630435</name>
</gene>
<evidence type="ECO:0000256" key="7">
    <source>
        <dbReference type="SAM" id="MobiDB-lite"/>
    </source>
</evidence>
<comment type="similarity">
    <text evidence="1">Belongs to the glycosyltransferase GT106 family.</text>
</comment>
<dbReference type="GO" id="GO:0006004">
    <property type="term" value="P:fucose metabolic process"/>
    <property type="evidence" value="ECO:0007669"/>
    <property type="project" value="UniProtKB-KW"/>
</dbReference>
<accession>A0A804Q2L7</accession>
<proteinExistence type="inferred from homology"/>
<dbReference type="GO" id="GO:0016757">
    <property type="term" value="F:glycosyltransferase activity"/>
    <property type="evidence" value="ECO:0007669"/>
    <property type="project" value="UniProtKB-KW"/>
</dbReference>
<keyword evidence="10" id="KW-1185">Reference proteome</keyword>
<reference evidence="10" key="1">
    <citation type="journal article" date="2009" name="Science">
        <title>The B73 maize genome: complexity, diversity, and dynamics.</title>
        <authorList>
            <person name="Schnable P.S."/>
            <person name="Ware D."/>
            <person name="Fulton R.S."/>
            <person name="Stein J.C."/>
            <person name="Wei F."/>
            <person name="Pasternak S."/>
            <person name="Liang C."/>
            <person name="Zhang J."/>
            <person name="Fulton L."/>
            <person name="Graves T.A."/>
            <person name="Minx P."/>
            <person name="Reily A.D."/>
            <person name="Courtney L."/>
            <person name="Kruchowski S.S."/>
            <person name="Tomlinson C."/>
            <person name="Strong C."/>
            <person name="Delehaunty K."/>
            <person name="Fronick C."/>
            <person name="Courtney B."/>
            <person name="Rock S.M."/>
            <person name="Belter E."/>
            <person name="Du F."/>
            <person name="Kim K."/>
            <person name="Abbott R.M."/>
            <person name="Cotton M."/>
            <person name="Levy A."/>
            <person name="Marchetto P."/>
            <person name="Ochoa K."/>
            <person name="Jackson S.M."/>
            <person name="Gillam B."/>
            <person name="Chen W."/>
            <person name="Yan L."/>
            <person name="Higginbotham J."/>
            <person name="Cardenas M."/>
            <person name="Waligorski J."/>
            <person name="Applebaum E."/>
            <person name="Phelps L."/>
            <person name="Falcone J."/>
            <person name="Kanchi K."/>
            <person name="Thane T."/>
            <person name="Scimone A."/>
            <person name="Thane N."/>
            <person name="Henke J."/>
            <person name="Wang T."/>
            <person name="Ruppert J."/>
            <person name="Shah N."/>
            <person name="Rotter K."/>
            <person name="Hodges J."/>
            <person name="Ingenthron E."/>
            <person name="Cordes M."/>
            <person name="Kohlberg S."/>
            <person name="Sgro J."/>
            <person name="Delgado B."/>
            <person name="Mead K."/>
            <person name="Chinwalla A."/>
            <person name="Leonard S."/>
            <person name="Crouse K."/>
            <person name="Collura K."/>
            <person name="Kudrna D."/>
            <person name="Currie J."/>
            <person name="He R."/>
            <person name="Angelova A."/>
            <person name="Rajasekar S."/>
            <person name="Mueller T."/>
            <person name="Lomeli R."/>
            <person name="Scara G."/>
            <person name="Ko A."/>
            <person name="Delaney K."/>
            <person name="Wissotski M."/>
            <person name="Lopez G."/>
            <person name="Campos D."/>
            <person name="Braidotti M."/>
            <person name="Ashley E."/>
            <person name="Golser W."/>
            <person name="Kim H."/>
            <person name="Lee S."/>
            <person name="Lin J."/>
            <person name="Dujmic Z."/>
            <person name="Kim W."/>
            <person name="Talag J."/>
            <person name="Zuccolo A."/>
            <person name="Fan C."/>
            <person name="Sebastian A."/>
            <person name="Kramer M."/>
            <person name="Spiegel L."/>
            <person name="Nascimento L."/>
            <person name="Zutavern T."/>
            <person name="Miller B."/>
            <person name="Ambroise C."/>
            <person name="Muller S."/>
            <person name="Spooner W."/>
            <person name="Narechania A."/>
            <person name="Ren L."/>
            <person name="Wei S."/>
            <person name="Kumari S."/>
            <person name="Faga B."/>
            <person name="Levy M.J."/>
            <person name="McMahan L."/>
            <person name="Van Buren P."/>
            <person name="Vaughn M.W."/>
            <person name="Ying K."/>
            <person name="Yeh C.-T."/>
            <person name="Emrich S.J."/>
            <person name="Jia Y."/>
            <person name="Kalyanaraman A."/>
            <person name="Hsia A.-P."/>
            <person name="Barbazuk W.B."/>
            <person name="Baucom R.S."/>
            <person name="Brutnell T.P."/>
            <person name="Carpita N.C."/>
            <person name="Chaparro C."/>
            <person name="Chia J.-M."/>
            <person name="Deragon J.-M."/>
            <person name="Estill J.C."/>
            <person name="Fu Y."/>
            <person name="Jeddeloh J.A."/>
            <person name="Han Y."/>
            <person name="Lee H."/>
            <person name="Li P."/>
            <person name="Lisch D.R."/>
            <person name="Liu S."/>
            <person name="Liu Z."/>
            <person name="Nagel D.H."/>
            <person name="McCann M.C."/>
            <person name="SanMiguel P."/>
            <person name="Myers A.M."/>
            <person name="Nettleton D."/>
            <person name="Nguyen J."/>
            <person name="Penning B.W."/>
            <person name="Ponnala L."/>
            <person name="Schneider K.L."/>
            <person name="Schwartz D.C."/>
            <person name="Sharma A."/>
            <person name="Soderlund C."/>
            <person name="Springer N.M."/>
            <person name="Sun Q."/>
            <person name="Wang H."/>
            <person name="Waterman M."/>
            <person name="Westerman R."/>
            <person name="Wolfgruber T.K."/>
            <person name="Yang L."/>
            <person name="Yu Y."/>
            <person name="Zhang L."/>
            <person name="Zhou S."/>
            <person name="Zhu Q."/>
            <person name="Bennetzen J.L."/>
            <person name="Dawe R.K."/>
            <person name="Jiang J."/>
            <person name="Jiang N."/>
            <person name="Presting G.G."/>
            <person name="Wessler S.R."/>
            <person name="Aluru S."/>
            <person name="Martienssen R.A."/>
            <person name="Clifton S.W."/>
            <person name="McCombie W.R."/>
            <person name="Wing R.A."/>
            <person name="Wilson R.K."/>
        </authorList>
    </citation>
    <scope>NUCLEOTIDE SEQUENCE [LARGE SCALE GENOMIC DNA]</scope>
    <source>
        <strain evidence="10">cv. B73</strain>
    </source>
</reference>
<evidence type="ECO:0000256" key="8">
    <source>
        <dbReference type="SAM" id="Phobius"/>
    </source>
</evidence>
<evidence type="ECO:0000313" key="10">
    <source>
        <dbReference type="Proteomes" id="UP000007305"/>
    </source>
</evidence>
<keyword evidence="8" id="KW-1133">Transmembrane helix</keyword>
<keyword evidence="5" id="KW-0119">Carbohydrate metabolism</keyword>
<dbReference type="InterPro" id="IPR024709">
    <property type="entry name" value="FucosylTrfase_pln"/>
</dbReference>
<organism evidence="9 10">
    <name type="scientific">Zea mays</name>
    <name type="common">Maize</name>
    <dbReference type="NCBI Taxonomy" id="4577"/>
    <lineage>
        <taxon>Eukaryota</taxon>
        <taxon>Viridiplantae</taxon>
        <taxon>Streptophyta</taxon>
        <taxon>Embryophyta</taxon>
        <taxon>Tracheophyta</taxon>
        <taxon>Spermatophyta</taxon>
        <taxon>Magnoliopsida</taxon>
        <taxon>Liliopsida</taxon>
        <taxon>Poales</taxon>
        <taxon>Poaceae</taxon>
        <taxon>PACMAD clade</taxon>
        <taxon>Panicoideae</taxon>
        <taxon>Andropogonodae</taxon>
        <taxon>Andropogoneae</taxon>
        <taxon>Tripsacinae</taxon>
        <taxon>Zea</taxon>
    </lineage>
</organism>
<evidence type="ECO:0000256" key="6">
    <source>
        <dbReference type="ARBA" id="ARBA00030350"/>
    </source>
</evidence>
<reference evidence="9" key="3">
    <citation type="submission" date="2021-05" db="UniProtKB">
        <authorList>
            <consortium name="EnsemblPlants"/>
        </authorList>
    </citation>
    <scope>IDENTIFICATION</scope>
    <source>
        <strain evidence="9">cv. B73</strain>
    </source>
</reference>
<dbReference type="InterPro" id="IPR019378">
    <property type="entry name" value="GDP-Fuc_O-FucTrfase"/>
</dbReference>
<feature type="region of interest" description="Disordered" evidence="7">
    <location>
        <begin position="17"/>
        <end position="41"/>
    </location>
</feature>
<protein>
    <recommendedName>
        <fullName evidence="6">O-fucosyltransferase family protein</fullName>
    </recommendedName>
</protein>
<dbReference type="Gramene" id="Zm00001eb289660_T004">
    <property type="protein sequence ID" value="Zm00001eb289660_P004"/>
    <property type="gene ID" value="Zm00001eb289660"/>
</dbReference>
<dbReference type="AlphaFoldDB" id="A0A804Q2L7"/>
<keyword evidence="2" id="KW-0328">Glycosyltransferase</keyword>
<evidence type="ECO:0000313" key="9">
    <source>
        <dbReference type="EnsemblPlants" id="Zm00001eb289660_P004"/>
    </source>
</evidence>